<keyword evidence="5" id="KW-1185">Reference proteome</keyword>
<dbReference type="Proteomes" id="UP000374630">
    <property type="component" value="Unassembled WGS sequence"/>
</dbReference>
<comment type="caution">
    <text evidence="3">The sequence shown here is derived from an EMBL/GenBank/DDBJ whole genome shotgun (WGS) entry which is preliminary data.</text>
</comment>
<dbReference type="RefSeq" id="WP_150354084.1">
    <property type="nucleotide sequence ID" value="NZ_RZNZ01000002.1"/>
</dbReference>
<reference evidence="4 5" key="1">
    <citation type="journal article" date="2019" name="Syst. Appl. Microbiol.">
        <title>Characterization of Bifidobacterium species in feaces of the Egyptian fruit bat: Description of B. vespertilionis sp. nov. and B. rousetti sp. nov.</title>
        <authorList>
            <person name="Modesto M."/>
            <person name="Satti M."/>
            <person name="Watanabe K."/>
            <person name="Puglisi E."/>
            <person name="Morelli L."/>
            <person name="Huang C.-H."/>
            <person name="Liou J.-S."/>
            <person name="Miyashita M."/>
            <person name="Tamura T."/>
            <person name="Saito S."/>
            <person name="Mori K."/>
            <person name="Huang L."/>
            <person name="Sciavilla P."/>
            <person name="Sandri C."/>
            <person name="Spiezio C."/>
            <person name="Vitali F."/>
            <person name="Cavalieri D."/>
            <person name="Perpetuini G."/>
            <person name="Tofalo R."/>
            <person name="Bonetti A."/>
            <person name="Arita M."/>
            <person name="Mattarelli P."/>
        </authorList>
    </citation>
    <scope>NUCLEOTIDE SEQUENCE [LARGE SCALE GENOMIC DNA]</scope>
    <source>
        <strain evidence="2 5">RST16</strain>
        <strain evidence="3 4">RST8</strain>
    </source>
</reference>
<evidence type="ECO:0000313" key="2">
    <source>
        <dbReference type="EMBL" id="KAA8821913.1"/>
    </source>
</evidence>
<feature type="region of interest" description="Disordered" evidence="1">
    <location>
        <begin position="45"/>
        <end position="78"/>
    </location>
</feature>
<name>A0A5J5E2A4_9BIFI</name>
<dbReference type="AlphaFoldDB" id="A0A5J5E2A4"/>
<evidence type="ECO:0000313" key="3">
    <source>
        <dbReference type="EMBL" id="KAA8823296.1"/>
    </source>
</evidence>
<sequence>MADDFKGRGGSSDDFKSDDFNPDDAHFSDEELEAALAGFEKEFADADASEDAGANENSSANDDSISSHDSDAPEVPDVEAGFDDELQGLIGNKAKVAVIITQLASADLLAAFCQLSDISAKCVASKEGAVAVLDNLNGDGPEAAAKDLTTVVSGMAVVLAVNRADKLEANLYLHGKPGESFVPPVLFSSTAPFVEDLMLGITNLDALQSQGFAVTPTSKFDRDAAFQVIAQHTKFGRGARTE</sequence>
<organism evidence="3 4">
    <name type="scientific">Bifidobacterium vespertilionis</name>
    <dbReference type="NCBI Taxonomy" id="2562524"/>
    <lineage>
        <taxon>Bacteria</taxon>
        <taxon>Bacillati</taxon>
        <taxon>Actinomycetota</taxon>
        <taxon>Actinomycetes</taxon>
        <taxon>Bifidobacteriales</taxon>
        <taxon>Bifidobacteriaceae</taxon>
        <taxon>Bifidobacterium</taxon>
    </lineage>
</organism>
<proteinExistence type="predicted"/>
<dbReference type="Proteomes" id="UP000345527">
    <property type="component" value="Unassembled WGS sequence"/>
</dbReference>
<dbReference type="EMBL" id="RZNZ01000002">
    <property type="protein sequence ID" value="KAA8821913.1"/>
    <property type="molecule type" value="Genomic_DNA"/>
</dbReference>
<dbReference type="OrthoDB" id="3238607at2"/>
<protein>
    <submittedName>
        <fullName evidence="3">Uncharacterized protein</fullName>
    </submittedName>
</protein>
<accession>A0A5J5E2A4</accession>
<feature type="compositionally biased region" description="Polar residues" evidence="1">
    <location>
        <begin position="55"/>
        <end position="64"/>
    </location>
</feature>
<dbReference type="EMBL" id="RZOA01000010">
    <property type="protein sequence ID" value="KAA8823296.1"/>
    <property type="molecule type" value="Genomic_DNA"/>
</dbReference>
<evidence type="ECO:0000313" key="5">
    <source>
        <dbReference type="Proteomes" id="UP000374630"/>
    </source>
</evidence>
<evidence type="ECO:0000256" key="1">
    <source>
        <dbReference type="SAM" id="MobiDB-lite"/>
    </source>
</evidence>
<gene>
    <name evidence="3" type="ORF">EM848_06350</name>
    <name evidence="2" type="ORF">EMO90_01440</name>
</gene>
<evidence type="ECO:0000313" key="4">
    <source>
        <dbReference type="Proteomes" id="UP000345527"/>
    </source>
</evidence>
<feature type="region of interest" description="Disordered" evidence="1">
    <location>
        <begin position="1"/>
        <end position="27"/>
    </location>
</feature>